<dbReference type="InterPro" id="IPR050794">
    <property type="entry name" value="CPA2_transporter"/>
</dbReference>
<proteinExistence type="predicted"/>
<name>A0A1X7GI11_TRICW</name>
<protein>
    <submittedName>
        <fullName evidence="9">Transporter, CPA2 family</fullName>
    </submittedName>
</protein>
<comment type="subcellular location">
    <subcellularLocation>
        <location evidence="1">Membrane</location>
        <topology evidence="1">Multi-pass membrane protein</topology>
    </subcellularLocation>
</comment>
<gene>
    <name evidence="9" type="ORF">SAMN06295900_11619</name>
</gene>
<feature type="transmembrane region" description="Helical" evidence="7">
    <location>
        <begin position="29"/>
        <end position="48"/>
    </location>
</feature>
<keyword evidence="3 7" id="KW-0812">Transmembrane</keyword>
<keyword evidence="4 7" id="KW-1133">Transmembrane helix</keyword>
<dbReference type="EMBL" id="FXAH01000016">
    <property type="protein sequence ID" value="SMF70036.1"/>
    <property type="molecule type" value="Genomic_DNA"/>
</dbReference>
<dbReference type="GO" id="GO:1902600">
    <property type="term" value="P:proton transmembrane transport"/>
    <property type="evidence" value="ECO:0007669"/>
    <property type="project" value="InterPro"/>
</dbReference>
<dbReference type="Gene3D" id="1.20.1530.20">
    <property type="match status" value="1"/>
</dbReference>
<feature type="domain" description="Cation/H+ exchanger transmembrane" evidence="8">
    <location>
        <begin position="98"/>
        <end position="395"/>
    </location>
</feature>
<dbReference type="STRING" id="28094.SAMN06295900_11619"/>
<feature type="transmembrane region" description="Helical" evidence="7">
    <location>
        <begin position="134"/>
        <end position="158"/>
    </location>
</feature>
<keyword evidence="6 7" id="KW-0472">Membrane</keyword>
<sequence length="420" mass="44082">MTNAFLMAFLAIVLVPVLARHLLRIDAVFPLAFMQMLLGIALNISGGTEWLARHGIALGAGGVGDSLRPFGWLGLMIVVALTAAAHRGGPTGSASLRRLAAISVTGFGTTCAIGAGAGYALLQSFPSIQGDRATPLTFCLGMGLTLAVTALPVLISILENLRIESTPLGRLAIGCAVLDDVWLWLMMAVVMASMAGSVSRIATTIVLFVCYAAAMLAWAPARLERLYRSHAWLRYGDGLLFSMAILLASQIVANAIGVHAIVGAFLAGAALPADALRSWREPIMRWTQVVLLPFFFVLSGAAVHIDIANPLVWLITAVVTLCAMLGKFSAVSIAARAVGMPWQQAFGLGAMLQCKGLMELVAINILLQAQIIGPPLFQALTMLALTSTFLTAPLLRLIFGRSEGASVRAAPGAPTAPESS</sequence>
<evidence type="ECO:0000313" key="10">
    <source>
        <dbReference type="Proteomes" id="UP000192911"/>
    </source>
</evidence>
<feature type="transmembrane region" description="Helical" evidence="7">
    <location>
        <begin position="69"/>
        <end position="87"/>
    </location>
</feature>
<dbReference type="InterPro" id="IPR038770">
    <property type="entry name" value="Na+/solute_symporter_sf"/>
</dbReference>
<evidence type="ECO:0000313" key="9">
    <source>
        <dbReference type="EMBL" id="SMF70036.1"/>
    </source>
</evidence>
<dbReference type="Pfam" id="PF00999">
    <property type="entry name" value="Na_H_Exchanger"/>
    <property type="match status" value="1"/>
</dbReference>
<dbReference type="PANTHER" id="PTHR32468:SF0">
    <property type="entry name" value="K(+)_H(+) ANTIPORTER 1"/>
    <property type="match status" value="1"/>
</dbReference>
<dbReference type="GO" id="GO:0016020">
    <property type="term" value="C:membrane"/>
    <property type="evidence" value="ECO:0007669"/>
    <property type="project" value="UniProtKB-SubCell"/>
</dbReference>
<feature type="transmembrane region" description="Helical" evidence="7">
    <location>
        <begin position="356"/>
        <end position="373"/>
    </location>
</feature>
<evidence type="ECO:0000256" key="1">
    <source>
        <dbReference type="ARBA" id="ARBA00004141"/>
    </source>
</evidence>
<evidence type="ECO:0000256" key="7">
    <source>
        <dbReference type="SAM" id="Phobius"/>
    </source>
</evidence>
<evidence type="ECO:0000256" key="3">
    <source>
        <dbReference type="ARBA" id="ARBA00022692"/>
    </source>
</evidence>
<feature type="transmembrane region" description="Helical" evidence="7">
    <location>
        <begin position="283"/>
        <end position="305"/>
    </location>
</feature>
<dbReference type="AlphaFoldDB" id="A0A1X7GI11"/>
<feature type="transmembrane region" description="Helical" evidence="7">
    <location>
        <begin position="239"/>
        <end position="271"/>
    </location>
</feature>
<dbReference type="RefSeq" id="WP_085229777.1">
    <property type="nucleotide sequence ID" value="NZ_BSQD01000014.1"/>
</dbReference>
<keyword evidence="10" id="KW-1185">Reference proteome</keyword>
<reference evidence="10" key="1">
    <citation type="submission" date="2017-04" db="EMBL/GenBank/DDBJ databases">
        <authorList>
            <person name="Varghese N."/>
            <person name="Submissions S."/>
        </authorList>
    </citation>
    <scope>NUCLEOTIDE SEQUENCE [LARGE SCALE GENOMIC DNA]</scope>
    <source>
        <strain evidence="10">Ballard 720</strain>
    </source>
</reference>
<dbReference type="GeneID" id="95552005"/>
<dbReference type="InterPro" id="IPR006153">
    <property type="entry name" value="Cation/H_exchanger_TM"/>
</dbReference>
<dbReference type="Proteomes" id="UP000192911">
    <property type="component" value="Unassembled WGS sequence"/>
</dbReference>
<organism evidence="9 10">
    <name type="scientific">Trinickia caryophylli</name>
    <name type="common">Paraburkholderia caryophylli</name>
    <dbReference type="NCBI Taxonomy" id="28094"/>
    <lineage>
        <taxon>Bacteria</taxon>
        <taxon>Pseudomonadati</taxon>
        <taxon>Pseudomonadota</taxon>
        <taxon>Betaproteobacteria</taxon>
        <taxon>Burkholderiales</taxon>
        <taxon>Burkholderiaceae</taxon>
        <taxon>Trinickia</taxon>
    </lineage>
</organism>
<evidence type="ECO:0000256" key="2">
    <source>
        <dbReference type="ARBA" id="ARBA00022448"/>
    </source>
</evidence>
<accession>A0A1X7GI11</accession>
<evidence type="ECO:0000256" key="5">
    <source>
        <dbReference type="ARBA" id="ARBA00023065"/>
    </source>
</evidence>
<feature type="transmembrane region" description="Helical" evidence="7">
    <location>
        <begin position="311"/>
        <end position="335"/>
    </location>
</feature>
<keyword evidence="2" id="KW-0813">Transport</keyword>
<evidence type="ECO:0000256" key="6">
    <source>
        <dbReference type="ARBA" id="ARBA00023136"/>
    </source>
</evidence>
<feature type="transmembrane region" description="Helical" evidence="7">
    <location>
        <begin position="99"/>
        <end position="122"/>
    </location>
</feature>
<feature type="transmembrane region" description="Helical" evidence="7">
    <location>
        <begin position="379"/>
        <end position="399"/>
    </location>
</feature>
<dbReference type="PANTHER" id="PTHR32468">
    <property type="entry name" value="CATION/H + ANTIPORTER"/>
    <property type="match status" value="1"/>
</dbReference>
<dbReference type="OrthoDB" id="9793589at2"/>
<feature type="transmembrane region" description="Helical" evidence="7">
    <location>
        <begin position="170"/>
        <end position="189"/>
    </location>
</feature>
<dbReference type="GO" id="GO:0015297">
    <property type="term" value="F:antiporter activity"/>
    <property type="evidence" value="ECO:0007669"/>
    <property type="project" value="InterPro"/>
</dbReference>
<evidence type="ECO:0000259" key="8">
    <source>
        <dbReference type="Pfam" id="PF00999"/>
    </source>
</evidence>
<feature type="transmembrane region" description="Helical" evidence="7">
    <location>
        <begin position="201"/>
        <end position="219"/>
    </location>
</feature>
<keyword evidence="5" id="KW-0406">Ion transport</keyword>
<evidence type="ECO:0000256" key="4">
    <source>
        <dbReference type="ARBA" id="ARBA00022989"/>
    </source>
</evidence>